<dbReference type="PANTHER" id="PTHR11058:SF9">
    <property type="entry name" value="NADH-UBIQUINONE OXIDOREDUCTASE CHAIN 3"/>
    <property type="match status" value="1"/>
</dbReference>
<dbReference type="GO" id="GO:0008137">
    <property type="term" value="F:NADH dehydrogenase (ubiquinone) activity"/>
    <property type="evidence" value="ECO:0007669"/>
    <property type="project" value="UniProtKB-UniRule"/>
</dbReference>
<dbReference type="STRING" id="1198029.A0A1U7LG30"/>
<evidence type="ECO:0000256" key="9">
    <source>
        <dbReference type="RuleBase" id="RU003640"/>
    </source>
</evidence>
<keyword evidence="9" id="KW-0679">Respiratory chain</keyword>
<evidence type="ECO:0000256" key="2">
    <source>
        <dbReference type="ARBA" id="ARBA00008472"/>
    </source>
</evidence>
<keyword evidence="9 10" id="KW-0496">Mitochondrion</keyword>
<evidence type="ECO:0000313" key="10">
    <source>
        <dbReference type="EMBL" id="OLL21610.1"/>
    </source>
</evidence>
<dbReference type="Gene3D" id="1.20.58.1610">
    <property type="entry name" value="NADH:ubiquinone/plastoquinone oxidoreductase, chain 3"/>
    <property type="match status" value="1"/>
</dbReference>
<keyword evidence="11" id="KW-1185">Reference proteome</keyword>
<gene>
    <name evidence="10" type="primary">nad3</name>
    <name evidence="10" type="ORF">NEOLI_006019</name>
</gene>
<comment type="subcellular location">
    <subcellularLocation>
        <location evidence="1">Membrane</location>
    </subcellularLocation>
    <subcellularLocation>
        <location evidence="9">Mitochondrion membrane</location>
        <topology evidence="9">Multi-pass membrane protein</topology>
    </subcellularLocation>
</comment>
<keyword evidence="4 9" id="KW-0813">Transport</keyword>
<dbReference type="Pfam" id="PF00507">
    <property type="entry name" value="Oxidored_q4"/>
    <property type="match status" value="1"/>
</dbReference>
<keyword evidence="9" id="KW-0830">Ubiquinone</keyword>
<dbReference type="EC" id="7.1.1.2" evidence="9"/>
<evidence type="ECO:0000256" key="4">
    <source>
        <dbReference type="ARBA" id="ARBA00022448"/>
    </source>
</evidence>
<keyword evidence="9" id="KW-1278">Translocase</keyword>
<evidence type="ECO:0000256" key="6">
    <source>
        <dbReference type="ARBA" id="ARBA00022989"/>
    </source>
</evidence>
<keyword evidence="9" id="KW-0520">NAD</keyword>
<dbReference type="GO" id="GO:0031966">
    <property type="term" value="C:mitochondrial membrane"/>
    <property type="evidence" value="ECO:0007669"/>
    <property type="project" value="UniProtKB-SubCell"/>
</dbReference>
<reference evidence="10 11" key="1">
    <citation type="submission" date="2016-04" db="EMBL/GenBank/DDBJ databases">
        <title>Evolutionary innovation and constraint leading to complex multicellularity in the Ascomycota.</title>
        <authorList>
            <person name="Cisse O."/>
            <person name="Nguyen A."/>
            <person name="Hewitt D.A."/>
            <person name="Jedd G."/>
            <person name="Stajich J.E."/>
        </authorList>
    </citation>
    <scope>NUCLEOTIDE SEQUENCE [LARGE SCALE GENOMIC DNA]</scope>
    <source>
        <strain evidence="10 11">DAH-3</strain>
    </source>
</reference>
<dbReference type="PANTHER" id="PTHR11058">
    <property type="entry name" value="NADH-UBIQUINONE OXIDOREDUCTASE CHAIN 3"/>
    <property type="match status" value="1"/>
</dbReference>
<evidence type="ECO:0000313" key="11">
    <source>
        <dbReference type="Proteomes" id="UP000186594"/>
    </source>
</evidence>
<keyword evidence="5 9" id="KW-0812">Transmembrane</keyword>
<accession>A0A1U7LG30</accession>
<evidence type="ECO:0000256" key="7">
    <source>
        <dbReference type="ARBA" id="ARBA00023136"/>
    </source>
</evidence>
<dbReference type="EMBL" id="LXFE01004512">
    <property type="protein sequence ID" value="OLL21610.1"/>
    <property type="molecule type" value="Genomic_DNA"/>
</dbReference>
<proteinExistence type="inferred from homology"/>
<protein>
    <recommendedName>
        <fullName evidence="3 9">NADH-ubiquinone oxidoreductase chain 3</fullName>
        <ecNumber evidence="9">7.1.1.2</ecNumber>
    </recommendedName>
</protein>
<comment type="function">
    <text evidence="9">Core subunit of the mitochondrial membrane respiratory chain NADH dehydrogenase (Complex I) which catalyzes electron transfer from NADH through the respiratory chain, using ubiquinone as an electron acceptor. Essential for the catalytic activity of complex I.</text>
</comment>
<sequence length="117" mass="12959">MTKLYPLECGFSAIGDSREKFQIIWFLVGILFIVLDLEILLVLNYAVCTEGGMYTFIVFFLFLGIVTIGYGYEICKKVLNFANSPRNTVSGVKLKLGGLEKPLNNTPLHTSNSKGAT</sequence>
<geneLocation type="mitochondrion" evidence="10"/>
<keyword evidence="6 9" id="KW-1133">Transmembrane helix</keyword>
<comment type="catalytic activity">
    <reaction evidence="8 9">
        <text>a ubiquinone + NADH + 5 H(+)(in) = a ubiquinol + NAD(+) + 4 H(+)(out)</text>
        <dbReference type="Rhea" id="RHEA:29091"/>
        <dbReference type="Rhea" id="RHEA-COMP:9565"/>
        <dbReference type="Rhea" id="RHEA-COMP:9566"/>
        <dbReference type="ChEBI" id="CHEBI:15378"/>
        <dbReference type="ChEBI" id="CHEBI:16389"/>
        <dbReference type="ChEBI" id="CHEBI:17976"/>
        <dbReference type="ChEBI" id="CHEBI:57540"/>
        <dbReference type="ChEBI" id="CHEBI:57945"/>
        <dbReference type="EC" id="7.1.1.2"/>
    </reaction>
</comment>
<dbReference type="Proteomes" id="UP000186594">
    <property type="component" value="Unassembled WGS sequence"/>
</dbReference>
<evidence type="ECO:0000256" key="8">
    <source>
        <dbReference type="ARBA" id="ARBA00049551"/>
    </source>
</evidence>
<dbReference type="OrthoDB" id="154075at2759"/>
<dbReference type="InterPro" id="IPR000440">
    <property type="entry name" value="NADH_UbQ/plastoQ_OxRdtase_su3"/>
</dbReference>
<dbReference type="GO" id="GO:0030964">
    <property type="term" value="C:NADH dehydrogenase complex"/>
    <property type="evidence" value="ECO:0007669"/>
    <property type="project" value="TreeGrafter"/>
</dbReference>
<organism evidence="10 11">
    <name type="scientific">Neolecta irregularis (strain DAH-3)</name>
    <dbReference type="NCBI Taxonomy" id="1198029"/>
    <lineage>
        <taxon>Eukaryota</taxon>
        <taxon>Fungi</taxon>
        <taxon>Dikarya</taxon>
        <taxon>Ascomycota</taxon>
        <taxon>Taphrinomycotina</taxon>
        <taxon>Neolectales</taxon>
        <taxon>Neolectaceae</taxon>
        <taxon>Neolecta</taxon>
    </lineage>
</organism>
<comment type="caution">
    <text evidence="10">The sequence shown here is derived from an EMBL/GenBank/DDBJ whole genome shotgun (WGS) entry which is preliminary data.</text>
</comment>
<feature type="transmembrane region" description="Helical" evidence="9">
    <location>
        <begin position="23"/>
        <end position="47"/>
    </location>
</feature>
<keyword evidence="7 9" id="KW-0472">Membrane</keyword>
<evidence type="ECO:0000256" key="3">
    <source>
        <dbReference type="ARBA" id="ARBA00021007"/>
    </source>
</evidence>
<dbReference type="AlphaFoldDB" id="A0A1U7LG30"/>
<name>A0A1U7LG30_NEOID</name>
<dbReference type="InterPro" id="IPR038430">
    <property type="entry name" value="NDAH_ubi_oxred_su3_sf"/>
</dbReference>
<evidence type="ECO:0000256" key="5">
    <source>
        <dbReference type="ARBA" id="ARBA00022692"/>
    </source>
</evidence>
<keyword evidence="9" id="KW-0249">Electron transport</keyword>
<feature type="transmembrane region" description="Helical" evidence="9">
    <location>
        <begin position="53"/>
        <end position="72"/>
    </location>
</feature>
<comment type="similarity">
    <text evidence="2 9">Belongs to the complex I subunit 3 family.</text>
</comment>
<evidence type="ECO:0000256" key="1">
    <source>
        <dbReference type="ARBA" id="ARBA00004370"/>
    </source>
</evidence>